<sequence length="91" mass="10178">MVSAIGLTGGSSRCFPEWQSFLECYTASSTSDVTKCQAKSADYYECLHHKKEKGRAILIANEMLKRKDEEGKLLDVVKKQFSIDSLGLVKE</sequence>
<gene>
    <name evidence="17" type="ORF">SAPINGB_P003923</name>
</gene>
<comment type="function">
    <text evidence="1">Accessory subunit of the mitochondrial membrane respiratory chain NADH dehydrogenase (Complex I), that is believed not to be involved in catalysis. Complex I functions in the transfer of electrons from NADH to the respiratory chain. The immediate electron acceptor for the enzyme is believed to be ubiquinone.</text>
</comment>
<keyword evidence="13 16" id="KW-1015">Disulfide bond</keyword>
<feature type="disulfide bond" evidence="16">
    <location>
        <begin position="24"/>
        <end position="36"/>
    </location>
</feature>
<keyword evidence="7" id="KW-0813">Transport</keyword>
<organism evidence="17 18">
    <name type="scientific">Magnusiomyces paraingens</name>
    <dbReference type="NCBI Taxonomy" id="2606893"/>
    <lineage>
        <taxon>Eukaryota</taxon>
        <taxon>Fungi</taxon>
        <taxon>Dikarya</taxon>
        <taxon>Ascomycota</taxon>
        <taxon>Saccharomycotina</taxon>
        <taxon>Dipodascomycetes</taxon>
        <taxon>Dipodascales</taxon>
        <taxon>Dipodascaceae</taxon>
        <taxon>Magnusiomyces</taxon>
    </lineage>
</organism>
<evidence type="ECO:0000256" key="5">
    <source>
        <dbReference type="ARBA" id="ARBA00011261"/>
    </source>
</evidence>
<dbReference type="GO" id="GO:0032981">
    <property type="term" value="P:mitochondrial respiratory chain complex I assembly"/>
    <property type="evidence" value="ECO:0007669"/>
    <property type="project" value="TreeGrafter"/>
</dbReference>
<dbReference type="PANTHER" id="PTHR15224">
    <property type="entry name" value="NADH DEHYDROGENASE [UBIQUINONE] IRON-SULFUR PROTEIN 5"/>
    <property type="match status" value="1"/>
</dbReference>
<dbReference type="PANTHER" id="PTHR15224:SF1">
    <property type="entry name" value="NADH DEHYDROGENASE [UBIQUINONE] IRON-SULFUR PROTEIN 5"/>
    <property type="match status" value="1"/>
</dbReference>
<evidence type="ECO:0000256" key="11">
    <source>
        <dbReference type="ARBA" id="ARBA00023128"/>
    </source>
</evidence>
<dbReference type="GO" id="GO:0005758">
    <property type="term" value="C:mitochondrial intermembrane space"/>
    <property type="evidence" value="ECO:0007669"/>
    <property type="project" value="UniProtKB-SubCell"/>
</dbReference>
<keyword evidence="12" id="KW-0472">Membrane</keyword>
<reference evidence="17 18" key="1">
    <citation type="submission" date="2019-09" db="EMBL/GenBank/DDBJ databases">
        <authorList>
            <person name="Brejova B."/>
        </authorList>
    </citation>
    <scope>NUCLEOTIDE SEQUENCE [LARGE SCALE GENOMIC DNA]</scope>
</reference>
<dbReference type="AlphaFoldDB" id="A0A5E8BRY9"/>
<dbReference type="GeneID" id="43582738"/>
<dbReference type="Proteomes" id="UP000398389">
    <property type="component" value="Unassembled WGS sequence"/>
</dbReference>
<protein>
    <recommendedName>
        <fullName evidence="6">NADH dehydrogenase [ubiquinone] iron-sulfur protein 5</fullName>
    </recommendedName>
    <alternativeName>
        <fullName evidence="14">Complex I-15 kDa</fullName>
    </alternativeName>
    <alternativeName>
        <fullName evidence="15">NADH-ubiquinone oxidoreductase 15 kDa subunit</fullName>
    </alternativeName>
</protein>
<dbReference type="RefSeq" id="XP_031854529.1">
    <property type="nucleotide sequence ID" value="XM_031998638.1"/>
</dbReference>
<evidence type="ECO:0000256" key="15">
    <source>
        <dbReference type="ARBA" id="ARBA00032739"/>
    </source>
</evidence>
<comment type="similarity">
    <text evidence="4">Belongs to the complex I NDUFS5 subunit family.</text>
</comment>
<keyword evidence="18" id="KW-1185">Reference proteome</keyword>
<evidence type="ECO:0000256" key="8">
    <source>
        <dbReference type="ARBA" id="ARBA00022660"/>
    </source>
</evidence>
<keyword evidence="8" id="KW-0679">Respiratory chain</keyword>
<dbReference type="CDD" id="cd24141">
    <property type="entry name" value="NDUFS5-like"/>
    <property type="match status" value="1"/>
</dbReference>
<keyword evidence="10" id="KW-0249">Electron transport</keyword>
<evidence type="ECO:0000256" key="6">
    <source>
        <dbReference type="ARBA" id="ARBA00013482"/>
    </source>
</evidence>
<dbReference type="OrthoDB" id="9992197at2759"/>
<feature type="disulfide bond" evidence="16">
    <location>
        <begin position="14"/>
        <end position="46"/>
    </location>
</feature>
<keyword evidence="11" id="KW-0496">Mitochondrion</keyword>
<evidence type="ECO:0000256" key="2">
    <source>
        <dbReference type="ARBA" id="ARBA00004569"/>
    </source>
</evidence>
<evidence type="ECO:0000256" key="9">
    <source>
        <dbReference type="ARBA" id="ARBA00022792"/>
    </source>
</evidence>
<evidence type="ECO:0000256" key="10">
    <source>
        <dbReference type="ARBA" id="ARBA00022982"/>
    </source>
</evidence>
<evidence type="ECO:0000256" key="12">
    <source>
        <dbReference type="ARBA" id="ARBA00023136"/>
    </source>
</evidence>
<evidence type="ECO:0000256" key="7">
    <source>
        <dbReference type="ARBA" id="ARBA00022448"/>
    </source>
</evidence>
<proteinExistence type="inferred from homology"/>
<comment type="subunit">
    <text evidence="5">Mammalian complex I is composed of 45 different subunits. This is a component of the iron-sulfur (IP) fragment of the enzyme.</text>
</comment>
<evidence type="ECO:0000256" key="3">
    <source>
        <dbReference type="ARBA" id="ARBA00004637"/>
    </source>
</evidence>
<keyword evidence="9" id="KW-0999">Mitochondrion inner membrane</keyword>
<evidence type="ECO:0000256" key="13">
    <source>
        <dbReference type="ARBA" id="ARBA00023157"/>
    </source>
</evidence>
<evidence type="ECO:0000256" key="16">
    <source>
        <dbReference type="PIRSR" id="PIRSR619342-50"/>
    </source>
</evidence>
<evidence type="ECO:0000313" key="17">
    <source>
        <dbReference type="EMBL" id="VVT54133.1"/>
    </source>
</evidence>
<evidence type="ECO:0000313" key="18">
    <source>
        <dbReference type="Proteomes" id="UP000398389"/>
    </source>
</evidence>
<evidence type="ECO:0000256" key="4">
    <source>
        <dbReference type="ARBA" id="ARBA00007372"/>
    </source>
</evidence>
<dbReference type="EMBL" id="CABVLU010000003">
    <property type="protein sequence ID" value="VVT54133.1"/>
    <property type="molecule type" value="Genomic_DNA"/>
</dbReference>
<name>A0A5E8BRY9_9ASCO</name>
<evidence type="ECO:0000256" key="1">
    <source>
        <dbReference type="ARBA" id="ARBA00003195"/>
    </source>
</evidence>
<accession>A0A5E8BRY9</accession>
<evidence type="ECO:0000256" key="14">
    <source>
        <dbReference type="ARBA" id="ARBA00031222"/>
    </source>
</evidence>
<comment type="subcellular location">
    <subcellularLocation>
        <location evidence="3">Mitochondrion inner membrane</location>
        <topology evidence="3">Peripheral membrane protein</topology>
    </subcellularLocation>
    <subcellularLocation>
        <location evidence="2">Mitochondrion intermembrane space</location>
    </subcellularLocation>
</comment>
<dbReference type="InterPro" id="IPR019342">
    <property type="entry name" value="NADH_UbQ_OxRdtase_FeS-su5"/>
</dbReference>
<dbReference type="PROSITE" id="PS51808">
    <property type="entry name" value="CHCH"/>
    <property type="match status" value="1"/>
</dbReference>
<dbReference type="GO" id="GO:0005743">
    <property type="term" value="C:mitochondrial inner membrane"/>
    <property type="evidence" value="ECO:0007669"/>
    <property type="project" value="UniProtKB-SubCell"/>
</dbReference>